<evidence type="ECO:0000256" key="2">
    <source>
        <dbReference type="ARBA" id="ARBA00023002"/>
    </source>
</evidence>
<proteinExistence type="inferred from homology"/>
<dbReference type="Pfam" id="PF13561">
    <property type="entry name" value="adh_short_C2"/>
    <property type="match status" value="1"/>
</dbReference>
<dbReference type="AlphaFoldDB" id="A0A6A1VHJ1"/>
<dbReference type="PRINTS" id="PR00081">
    <property type="entry name" value="GDHRDH"/>
</dbReference>
<organism evidence="3 4">
    <name type="scientific">Morella rubra</name>
    <name type="common">Chinese bayberry</name>
    <dbReference type="NCBI Taxonomy" id="262757"/>
    <lineage>
        <taxon>Eukaryota</taxon>
        <taxon>Viridiplantae</taxon>
        <taxon>Streptophyta</taxon>
        <taxon>Embryophyta</taxon>
        <taxon>Tracheophyta</taxon>
        <taxon>Spermatophyta</taxon>
        <taxon>Magnoliopsida</taxon>
        <taxon>eudicotyledons</taxon>
        <taxon>Gunneridae</taxon>
        <taxon>Pentapetalae</taxon>
        <taxon>rosids</taxon>
        <taxon>fabids</taxon>
        <taxon>Fagales</taxon>
        <taxon>Myricaceae</taxon>
        <taxon>Morella</taxon>
    </lineage>
</organism>
<dbReference type="PRINTS" id="PR00080">
    <property type="entry name" value="SDRFAMILY"/>
</dbReference>
<dbReference type="GO" id="GO:0016491">
    <property type="term" value="F:oxidoreductase activity"/>
    <property type="evidence" value="ECO:0007669"/>
    <property type="project" value="UniProtKB-KW"/>
</dbReference>
<dbReference type="PANTHER" id="PTHR43180:SF37">
    <property type="entry name" value="TROPINONE REDUCTASE-LIKE 2"/>
    <property type="match status" value="1"/>
</dbReference>
<dbReference type="InterPro" id="IPR036291">
    <property type="entry name" value="NAD(P)-bd_dom_sf"/>
</dbReference>
<dbReference type="Proteomes" id="UP000516437">
    <property type="component" value="Chromosome 5"/>
</dbReference>
<evidence type="ECO:0000313" key="3">
    <source>
        <dbReference type="EMBL" id="KAB1212332.1"/>
    </source>
</evidence>
<dbReference type="SUPFAM" id="SSF51735">
    <property type="entry name" value="NAD(P)-binding Rossmann-fold domains"/>
    <property type="match status" value="1"/>
</dbReference>
<keyword evidence="2" id="KW-0560">Oxidoreductase</keyword>
<dbReference type="EMBL" id="RXIC02000023">
    <property type="protein sequence ID" value="KAB1212332.1"/>
    <property type="molecule type" value="Genomic_DNA"/>
</dbReference>
<evidence type="ECO:0000256" key="1">
    <source>
        <dbReference type="ARBA" id="ARBA00006484"/>
    </source>
</evidence>
<comment type="similarity">
    <text evidence="1">Belongs to the short-chain dehydrogenases/reductases (SDR) family.</text>
</comment>
<accession>A0A6A1VHJ1</accession>
<dbReference type="PANTHER" id="PTHR43180">
    <property type="entry name" value="3-OXOACYL-(ACYL-CARRIER-PROTEIN) REDUCTASE (AFU_ORTHOLOGUE AFUA_6G11210)"/>
    <property type="match status" value="1"/>
</dbReference>
<sequence>MNPASSAASHKRGQSRNHYRWCKRYRSKYGAPLHEHGAKVVIADIQDNLGQTLADKLGENVSYIHCDVSNEEDICNLIDTTIAKYGTLDIMYNNAGICDSPFGRILETKKSDLERMLNVNLVGAFLGAKHAARVMVPQRKGCILFTTSAATSIAGLSSHAYAASKCGVQGLVRNLTAELGQHGIRVNCVSPYAVVTGMPIFDFETAHVDPAQMEMALSGIGNLQGQILKAEGVAKAALYLASDEANYVSGLNLLVDGGYSVVNPSMTKFVESLGKLQK</sequence>
<dbReference type="OrthoDB" id="294295at2759"/>
<dbReference type="InterPro" id="IPR002347">
    <property type="entry name" value="SDR_fam"/>
</dbReference>
<comment type="caution">
    <text evidence="3">The sequence shown here is derived from an EMBL/GenBank/DDBJ whole genome shotgun (WGS) entry which is preliminary data.</text>
</comment>
<keyword evidence="4" id="KW-1185">Reference proteome</keyword>
<name>A0A6A1VHJ1_9ROSI</name>
<dbReference type="Gene3D" id="3.40.50.720">
    <property type="entry name" value="NAD(P)-binding Rossmann-like Domain"/>
    <property type="match status" value="1"/>
</dbReference>
<evidence type="ECO:0000313" key="4">
    <source>
        <dbReference type="Proteomes" id="UP000516437"/>
    </source>
</evidence>
<protein>
    <submittedName>
        <fullName evidence="3">Tropinone reductase-like 1</fullName>
    </submittedName>
</protein>
<dbReference type="FunFam" id="3.40.50.720:FF:000084">
    <property type="entry name" value="Short-chain dehydrogenase reductase"/>
    <property type="match status" value="1"/>
</dbReference>
<gene>
    <name evidence="3" type="ORF">CJ030_MR5G025100</name>
</gene>
<reference evidence="3 4" key="1">
    <citation type="journal article" date="2019" name="Plant Biotechnol. J.">
        <title>The red bayberry genome and genetic basis of sex determination.</title>
        <authorList>
            <person name="Jia H.M."/>
            <person name="Jia H.J."/>
            <person name="Cai Q.L."/>
            <person name="Wang Y."/>
            <person name="Zhao H.B."/>
            <person name="Yang W.F."/>
            <person name="Wang G.Y."/>
            <person name="Li Y.H."/>
            <person name="Zhan D.L."/>
            <person name="Shen Y.T."/>
            <person name="Niu Q.F."/>
            <person name="Chang L."/>
            <person name="Qiu J."/>
            <person name="Zhao L."/>
            <person name="Xie H.B."/>
            <person name="Fu W.Y."/>
            <person name="Jin J."/>
            <person name="Li X.W."/>
            <person name="Jiao Y."/>
            <person name="Zhou C.C."/>
            <person name="Tu T."/>
            <person name="Chai C.Y."/>
            <person name="Gao J.L."/>
            <person name="Fan L.J."/>
            <person name="van de Weg E."/>
            <person name="Wang J.Y."/>
            <person name="Gao Z.S."/>
        </authorList>
    </citation>
    <scope>NUCLEOTIDE SEQUENCE [LARGE SCALE GENOMIC DNA]</scope>
    <source>
        <tissue evidence="3">Leaves</tissue>
    </source>
</reference>